<dbReference type="SUPFAM" id="SSF48726">
    <property type="entry name" value="Immunoglobulin"/>
    <property type="match status" value="2"/>
</dbReference>
<feature type="transmembrane region" description="Helical" evidence="12">
    <location>
        <begin position="7"/>
        <end position="24"/>
    </location>
</feature>
<comment type="similarity">
    <text evidence="2">Belongs to the protein kinase superfamily. Alpha-type protein kinase family. ALPK subfamily.</text>
</comment>
<proteinExistence type="inferred from homology"/>
<feature type="domain" description="Ig-like" evidence="13">
    <location>
        <begin position="79"/>
        <end position="172"/>
    </location>
</feature>
<evidence type="ECO:0000256" key="9">
    <source>
        <dbReference type="ARBA" id="ARBA00047899"/>
    </source>
</evidence>
<feature type="compositionally biased region" description="Basic and acidic residues" evidence="11">
    <location>
        <begin position="1643"/>
        <end position="1656"/>
    </location>
</feature>
<comment type="catalytic activity">
    <reaction evidence="10">
        <text>L-seryl-[protein] + ATP = O-phospho-L-seryl-[protein] + ADP + H(+)</text>
        <dbReference type="Rhea" id="RHEA:17989"/>
        <dbReference type="Rhea" id="RHEA-COMP:9863"/>
        <dbReference type="Rhea" id="RHEA-COMP:11604"/>
        <dbReference type="ChEBI" id="CHEBI:15378"/>
        <dbReference type="ChEBI" id="CHEBI:29999"/>
        <dbReference type="ChEBI" id="CHEBI:30616"/>
        <dbReference type="ChEBI" id="CHEBI:83421"/>
        <dbReference type="ChEBI" id="CHEBI:456216"/>
        <dbReference type="EC" id="2.7.11.1"/>
    </reaction>
</comment>
<evidence type="ECO:0000256" key="12">
    <source>
        <dbReference type="SAM" id="Phobius"/>
    </source>
</evidence>
<dbReference type="InterPro" id="IPR004166">
    <property type="entry name" value="a-kinase_dom"/>
</dbReference>
<dbReference type="EMBL" id="OX395136">
    <property type="protein sequence ID" value="CAI5787749.1"/>
    <property type="molecule type" value="Genomic_DNA"/>
</dbReference>
<evidence type="ECO:0000313" key="15">
    <source>
        <dbReference type="EMBL" id="CAI5787749.1"/>
    </source>
</evidence>
<dbReference type="InterPro" id="IPR003598">
    <property type="entry name" value="Ig_sub2"/>
</dbReference>
<reference evidence="15" key="1">
    <citation type="submission" date="2022-12" db="EMBL/GenBank/DDBJ databases">
        <authorList>
            <person name="Alioto T."/>
            <person name="Alioto T."/>
            <person name="Gomez Garrido J."/>
        </authorList>
    </citation>
    <scope>NUCLEOTIDE SEQUENCE</scope>
</reference>
<keyword evidence="16" id="KW-1185">Reference proteome</keyword>
<dbReference type="InterPro" id="IPR036179">
    <property type="entry name" value="Ig-like_dom_sf"/>
</dbReference>
<evidence type="ECO:0000256" key="7">
    <source>
        <dbReference type="ARBA" id="ARBA00023157"/>
    </source>
</evidence>
<keyword evidence="5" id="KW-0808">Transferase</keyword>
<keyword evidence="12" id="KW-1133">Transmembrane helix</keyword>
<organism evidence="15 16">
    <name type="scientific">Podarcis lilfordi</name>
    <name type="common">Lilford's wall lizard</name>
    <dbReference type="NCBI Taxonomy" id="74358"/>
    <lineage>
        <taxon>Eukaryota</taxon>
        <taxon>Metazoa</taxon>
        <taxon>Chordata</taxon>
        <taxon>Craniata</taxon>
        <taxon>Vertebrata</taxon>
        <taxon>Euteleostomi</taxon>
        <taxon>Lepidosauria</taxon>
        <taxon>Squamata</taxon>
        <taxon>Bifurcata</taxon>
        <taxon>Unidentata</taxon>
        <taxon>Episquamata</taxon>
        <taxon>Laterata</taxon>
        <taxon>Lacertibaenia</taxon>
        <taxon>Lacertidae</taxon>
        <taxon>Podarcis</taxon>
    </lineage>
</organism>
<dbReference type="Gene3D" id="3.20.200.10">
    <property type="entry name" value="MHCK/EF2 kinase"/>
    <property type="match status" value="1"/>
</dbReference>
<keyword evidence="12" id="KW-0812">Transmembrane</keyword>
<dbReference type="InterPro" id="IPR013783">
    <property type="entry name" value="Ig-like_fold"/>
</dbReference>
<feature type="compositionally biased region" description="Basic and acidic residues" evidence="11">
    <location>
        <begin position="1693"/>
        <end position="1713"/>
    </location>
</feature>
<evidence type="ECO:0000259" key="13">
    <source>
        <dbReference type="PROSITE" id="PS50835"/>
    </source>
</evidence>
<feature type="region of interest" description="Disordered" evidence="11">
    <location>
        <begin position="1601"/>
        <end position="1662"/>
    </location>
</feature>
<dbReference type="PROSITE" id="PS51158">
    <property type="entry name" value="ALPHA_KINASE"/>
    <property type="match status" value="1"/>
</dbReference>
<evidence type="ECO:0000256" key="1">
    <source>
        <dbReference type="ARBA" id="ARBA00006692"/>
    </source>
</evidence>
<dbReference type="SMART" id="SM00811">
    <property type="entry name" value="Alpha_kinase"/>
    <property type="match status" value="1"/>
</dbReference>
<dbReference type="PANTHER" id="PTHR47091">
    <property type="entry name" value="ALPHA-PROTEIN KINASE 2-RELATED"/>
    <property type="match status" value="1"/>
</dbReference>
<name>A0AA35PGV3_9SAUR</name>
<evidence type="ECO:0000256" key="4">
    <source>
        <dbReference type="ARBA" id="ARBA00022527"/>
    </source>
</evidence>
<comment type="similarity">
    <text evidence="1">Belongs to the protein kinase superfamily. CAMK Ser/Thr protein kinase family.</text>
</comment>
<keyword evidence="6 15" id="KW-0418">Kinase</keyword>
<feature type="region of interest" description="Disordered" evidence="11">
    <location>
        <begin position="2063"/>
        <end position="2098"/>
    </location>
</feature>
<dbReference type="InterPro" id="IPR003599">
    <property type="entry name" value="Ig_sub"/>
</dbReference>
<dbReference type="Proteomes" id="UP001178461">
    <property type="component" value="Chromosome 11"/>
</dbReference>
<protein>
    <recommendedName>
        <fullName evidence="3">non-specific serine/threonine protein kinase</fullName>
        <ecNumber evidence="3">2.7.11.1</ecNumber>
    </recommendedName>
</protein>
<evidence type="ECO:0000256" key="8">
    <source>
        <dbReference type="ARBA" id="ARBA00023319"/>
    </source>
</evidence>
<accession>A0AA35PGV3</accession>
<dbReference type="SUPFAM" id="SSF56112">
    <property type="entry name" value="Protein kinase-like (PK-like)"/>
    <property type="match status" value="1"/>
</dbReference>
<feature type="compositionally biased region" description="Polar residues" evidence="11">
    <location>
        <begin position="2082"/>
        <end position="2098"/>
    </location>
</feature>
<dbReference type="InterPro" id="IPR011009">
    <property type="entry name" value="Kinase-like_dom_sf"/>
</dbReference>
<evidence type="ECO:0000256" key="6">
    <source>
        <dbReference type="ARBA" id="ARBA00022777"/>
    </source>
</evidence>
<evidence type="ECO:0000256" key="3">
    <source>
        <dbReference type="ARBA" id="ARBA00012513"/>
    </source>
</evidence>
<dbReference type="GO" id="GO:0004674">
    <property type="term" value="F:protein serine/threonine kinase activity"/>
    <property type="evidence" value="ECO:0007669"/>
    <property type="project" value="UniProtKB-KW"/>
</dbReference>
<evidence type="ECO:0000256" key="11">
    <source>
        <dbReference type="SAM" id="MobiDB-lite"/>
    </source>
</evidence>
<dbReference type="EC" id="2.7.11.1" evidence="3"/>
<dbReference type="SMART" id="SM00409">
    <property type="entry name" value="IG"/>
    <property type="match status" value="2"/>
</dbReference>
<dbReference type="InterPro" id="IPR013098">
    <property type="entry name" value="Ig_I-set"/>
</dbReference>
<dbReference type="Gene3D" id="2.60.40.10">
    <property type="entry name" value="Immunoglobulins"/>
    <property type="match status" value="2"/>
</dbReference>
<feature type="domain" description="Ig-like" evidence="13">
    <location>
        <begin position="1714"/>
        <end position="1802"/>
    </location>
</feature>
<evidence type="ECO:0000313" key="16">
    <source>
        <dbReference type="Proteomes" id="UP001178461"/>
    </source>
</evidence>
<gene>
    <name evidence="15" type="ORF">PODLI_1B038424</name>
</gene>
<comment type="catalytic activity">
    <reaction evidence="9">
        <text>L-threonyl-[protein] + ATP = O-phospho-L-threonyl-[protein] + ADP + H(+)</text>
        <dbReference type="Rhea" id="RHEA:46608"/>
        <dbReference type="Rhea" id="RHEA-COMP:11060"/>
        <dbReference type="Rhea" id="RHEA-COMP:11605"/>
        <dbReference type="ChEBI" id="CHEBI:15378"/>
        <dbReference type="ChEBI" id="CHEBI:30013"/>
        <dbReference type="ChEBI" id="CHEBI:30616"/>
        <dbReference type="ChEBI" id="CHEBI:61977"/>
        <dbReference type="ChEBI" id="CHEBI:456216"/>
        <dbReference type="EC" id="2.7.11.1"/>
    </reaction>
</comment>
<dbReference type="InterPro" id="IPR007110">
    <property type="entry name" value="Ig-like_dom"/>
</dbReference>
<evidence type="ECO:0000256" key="10">
    <source>
        <dbReference type="ARBA" id="ARBA00048679"/>
    </source>
</evidence>
<dbReference type="FunFam" id="2.60.40.10:FF:000080">
    <property type="entry name" value="Myosin light chain kinase, smooth muscle"/>
    <property type="match status" value="1"/>
</dbReference>
<feature type="domain" description="Alpha-type protein kinase" evidence="14">
    <location>
        <begin position="1829"/>
        <end position="2061"/>
    </location>
</feature>
<keyword evidence="8" id="KW-0393">Immunoglobulin domain</keyword>
<dbReference type="GO" id="GO:0005524">
    <property type="term" value="F:ATP binding"/>
    <property type="evidence" value="ECO:0007669"/>
    <property type="project" value="InterPro"/>
</dbReference>
<dbReference type="Pfam" id="PF07679">
    <property type="entry name" value="I-set"/>
    <property type="match status" value="2"/>
</dbReference>
<sequence length="2098" mass="232406">MRPPGAVLVVGIIIHGGSFLRILIPDGGRCDLKLQAQSLPPRSSWEESPAAFPSEESLTISVGRRMMSGSESSVNKSAPYFLSTLSSVSVPENGDTMFSCKISGNPKPEVTWYKNGQDISQQKNISSCEILEDNLTQVLHLFRCTEQQAGVYKIVAKNCFGTTQSSAFLKVTSDDQSEAYQNVLCSPEENIETCRGNEVTVCQQKISDDDMENKEALAENQYSLHECCFYLGSPEPPVPEFSDLSTEQMGETFFHTVECETCPPLENHSSGDEMEVKNASNLKEYYHSIRGMSKHMLDLFIYESTKASTDSTEGELDDVDFQPASQITDHTDSCRLNAEVLAACQTTEYAKTHEEGSFSKPPKNSTLSGNQTSVPLGDQICFLGDSSKNASNNIELCLERNFITVDESSDDDSLEYFECSDVMTEETYKNWESKLRFLLESDDEEDELIPGSDCDGCAYFLSEMPRLFQVSDNTVPMEATIGFCGHQSKSKEVAVRSDLTAYSPSTLQAEMTLTVGQQQSKTSSMKDKEKYKLSATLMAIENDCPRMEEENSSSSHSAVDVSVAGSQGIENGISAMKSSSCDLSGSLETVTKRFADKYSWKNSQQLPKVRKKPAEGKSRVEVNRIKTSKDTLNSLHPKERHTSEIHTLQMERSCLDSAALLHRQGESISNQGKRDIANASDHISLFHGEEREKGIPWESKWISELSERTQTSNENATLMVQQQEADSDNTVPISGNLELFIMEPVLDERFVFKSSPVKSLASEKSASEKVSGKNRFPTDSAVLENSAGLCVSNGTHNEREPCWDQTLHLTITDDTASFNVPPGAQSHPSDTSKQEGLCDILTPLAVPNIQMERAKACGGKPCESNEVKAVHDIPCAQYLSKADSQGALETAEPEVRDADLASMHEQLQMLLYEGEDWGCDFTCASSKVESSAAGTDAAKEVEGLNIARDVSTRQHVPGNLTEDNQLVTELAGVMKVHTDYCSALKGDGACSRTTTDNSSLALPAETDAMCLCSAFGHETEKPSVHPLSSNIQKEKPDHNRSAHMSAYQEETIMTDGGFQSCRVESPFKLTEAPGDPLEHGQEMLKGLPANYPSPLSCIEQIVHCTDGPKAKQADEMPTKESHVTLRHSRIKECANLAELSLKEDSSSNFSGKNNDQFGTEEHFSITAVDKSVAEKFQEKGTESEMKARSDNNCDIYHVLRGNNGKDVQAVSDAQNCSYHKEEHSSVLATEPKAVEGNEKIERHKAEPVFTASYKVRFYTEVLLEINKNNENDMSEENRDFGTSIGQTALECKYMMPPSDSHQTVSEKKSSITDHLELGLDFACSPSEPCKSAALNTVQPSSIIRNECHSTGQDNQNASHMVGNSIVCAQHKILQESICESCSTNDLVSGKFGTNAPEAVESLRQTESMQVRVKKDKDEHWQNQYERVVENSNTQTVQCERERQMSISHDPEETEVEPYMRNLIDSEHTHSWHENSELQQDEYQHVGREGQTKIIPCERGARETQKPTECNLEEVEPYMRALINSEQMYSWHDITDFVHPFVVLSGEQAGVSEGGLVGECVVPSIGHNQATAFTDGERQSLNSSEHAIGALVSILPCASKNSHHSQEQLPQVKIQPCTPGATAGEGKTKSQESSKPCKAPSHHSSTEDVKRKQETVKKKMAPKVQIKKPRLEAKENVCNQASCVKKVSKTEAGPTHKEEKREQRKLPCKKDSKAPKLVKKIQAELFPDRSGNIKLCCQFSEIHEDSTITWTKDSKLLAQVHRSAGDDFPVSLAIVQAGKKDQGLYHCCLKNMYGKASAEFNLTSEVLEHLSSLQDVEGLEEIEFLELMFREDFISDSYFGNSLHGRIITEELHFGEGVHRKAFRSKVMQGLVPVFSPGHPCVLKVHNAIAYGTRNNDELMKKNYKLALQECYVQNTAREYAKIYAAETKPLEGFGEVPEIIPIFLVHRPKNNVPYATVEEELIGEFVKYSIRDGKEINFLRRDSEAGQKCCTFQHWVYERTSGSLLVTDMQGVGMKLTDVGIATQAKGYKGFKGNCSISFIEQFKVLHLCNKYCEMLGLKPLQASGQKQRKPAAPKIKALPASSTVKKTAVSTQTTKRT</sequence>
<evidence type="ECO:0000259" key="14">
    <source>
        <dbReference type="PROSITE" id="PS51158"/>
    </source>
</evidence>
<evidence type="ECO:0000256" key="2">
    <source>
        <dbReference type="ARBA" id="ARBA00008651"/>
    </source>
</evidence>
<keyword evidence="4" id="KW-0723">Serine/threonine-protein kinase</keyword>
<dbReference type="Pfam" id="PF02816">
    <property type="entry name" value="Alpha_kinase"/>
    <property type="match status" value="1"/>
</dbReference>
<evidence type="ECO:0000256" key="5">
    <source>
        <dbReference type="ARBA" id="ARBA00022679"/>
    </source>
</evidence>
<dbReference type="PROSITE" id="PS50835">
    <property type="entry name" value="IG_LIKE"/>
    <property type="match status" value="2"/>
</dbReference>
<keyword evidence="12" id="KW-0472">Membrane</keyword>
<dbReference type="SMART" id="SM00408">
    <property type="entry name" value="IGc2"/>
    <property type="match status" value="2"/>
</dbReference>
<dbReference type="PANTHER" id="PTHR47091:SF2">
    <property type="entry name" value="ALPHA-PROTEIN KINASE 2"/>
    <property type="match status" value="1"/>
</dbReference>
<keyword evidence="7" id="KW-1015">Disulfide bond</keyword>
<feature type="region of interest" description="Disordered" evidence="11">
    <location>
        <begin position="1687"/>
        <end position="1713"/>
    </location>
</feature>